<dbReference type="EMBL" id="QVLX01000004">
    <property type="protein sequence ID" value="RGE87174.1"/>
    <property type="molecule type" value="Genomic_DNA"/>
</dbReference>
<dbReference type="PROSITE" id="PS00802">
    <property type="entry name" value="TRANSKETOLASE_2"/>
    <property type="match status" value="1"/>
</dbReference>
<dbReference type="InterPro" id="IPR009014">
    <property type="entry name" value="Transketo_C/PFOR_II"/>
</dbReference>
<evidence type="ECO:0000256" key="7">
    <source>
        <dbReference type="ARBA" id="ARBA00022977"/>
    </source>
</evidence>
<dbReference type="CDD" id="cd02007">
    <property type="entry name" value="TPP_DXS"/>
    <property type="match status" value="1"/>
</dbReference>
<dbReference type="GO" id="GO:0019288">
    <property type="term" value="P:isopentenyl diphosphate biosynthetic process, methylerythritol 4-phosphate pathway"/>
    <property type="evidence" value="ECO:0007669"/>
    <property type="project" value="TreeGrafter"/>
</dbReference>
<evidence type="ECO:0000259" key="13">
    <source>
        <dbReference type="SMART" id="SM00861"/>
    </source>
</evidence>
<dbReference type="InterPro" id="IPR029061">
    <property type="entry name" value="THDP-binding"/>
</dbReference>
<comment type="cofactor">
    <cofactor evidence="11">
        <name>thiamine diphosphate</name>
        <dbReference type="ChEBI" id="CHEBI:58937"/>
    </cofactor>
    <text evidence="11">Binds 1 thiamine pyrophosphate per subunit.</text>
</comment>
<dbReference type="InterPro" id="IPR033248">
    <property type="entry name" value="Transketolase_C"/>
</dbReference>
<keyword evidence="4 11" id="KW-0808">Transferase</keyword>
<evidence type="ECO:0000256" key="5">
    <source>
        <dbReference type="ARBA" id="ARBA00022723"/>
    </source>
</evidence>
<dbReference type="GO" id="GO:0009228">
    <property type="term" value="P:thiamine biosynthetic process"/>
    <property type="evidence" value="ECO:0007669"/>
    <property type="project" value="UniProtKB-UniRule"/>
</dbReference>
<keyword evidence="6 11" id="KW-0460">Magnesium</keyword>
<dbReference type="Pfam" id="PF02780">
    <property type="entry name" value="Transketolase_C"/>
    <property type="match status" value="1"/>
</dbReference>
<evidence type="ECO:0000256" key="9">
    <source>
        <dbReference type="ARBA" id="ARBA00023229"/>
    </source>
</evidence>
<dbReference type="GO" id="GO:0000287">
    <property type="term" value="F:magnesium ion binding"/>
    <property type="evidence" value="ECO:0007669"/>
    <property type="project" value="UniProtKB-UniRule"/>
</dbReference>
<feature type="binding site" evidence="11">
    <location>
        <begin position="145"/>
        <end position="146"/>
    </location>
    <ligand>
        <name>thiamine diphosphate</name>
        <dbReference type="ChEBI" id="CHEBI:58937"/>
    </ligand>
</feature>
<keyword evidence="15" id="KW-1185">Reference proteome</keyword>
<dbReference type="FunFam" id="3.40.50.920:FF:000002">
    <property type="entry name" value="1-deoxy-D-xylulose-5-phosphate synthase"/>
    <property type="match status" value="1"/>
</dbReference>
<dbReference type="GO" id="GO:0016114">
    <property type="term" value="P:terpenoid biosynthetic process"/>
    <property type="evidence" value="ECO:0007669"/>
    <property type="project" value="UniProtKB-UniRule"/>
</dbReference>
<keyword evidence="5 11" id="KW-0479">Metal-binding</keyword>
<dbReference type="Proteomes" id="UP000261080">
    <property type="component" value="Unassembled WGS sequence"/>
</dbReference>
<comment type="catalytic activity">
    <reaction evidence="11">
        <text>D-glyceraldehyde 3-phosphate + pyruvate + H(+) = 1-deoxy-D-xylulose 5-phosphate + CO2</text>
        <dbReference type="Rhea" id="RHEA:12605"/>
        <dbReference type="ChEBI" id="CHEBI:15361"/>
        <dbReference type="ChEBI" id="CHEBI:15378"/>
        <dbReference type="ChEBI" id="CHEBI:16526"/>
        <dbReference type="ChEBI" id="CHEBI:57792"/>
        <dbReference type="ChEBI" id="CHEBI:59776"/>
        <dbReference type="EC" id="2.2.1.7"/>
    </reaction>
</comment>
<name>A0A3E3K223_9FIRM</name>
<feature type="compositionally biased region" description="Basic and acidic residues" evidence="12">
    <location>
        <begin position="290"/>
        <end position="304"/>
    </location>
</feature>
<feature type="binding site" evidence="11">
    <location>
        <position position="365"/>
    </location>
    <ligand>
        <name>thiamine diphosphate</name>
        <dbReference type="ChEBI" id="CHEBI:58937"/>
    </ligand>
</feature>
<dbReference type="Gene3D" id="3.40.50.920">
    <property type="match status" value="1"/>
</dbReference>
<feature type="binding site" evidence="11">
    <location>
        <position position="72"/>
    </location>
    <ligand>
        <name>thiamine diphosphate</name>
        <dbReference type="ChEBI" id="CHEBI:58937"/>
    </ligand>
</feature>
<dbReference type="CDD" id="cd07033">
    <property type="entry name" value="TPP_PYR_DXS_TK_like"/>
    <property type="match status" value="1"/>
</dbReference>
<accession>A0A3E3K223</accession>
<dbReference type="NCBIfam" id="TIGR00204">
    <property type="entry name" value="dxs"/>
    <property type="match status" value="1"/>
</dbReference>
<comment type="cofactor">
    <cofactor evidence="11">
        <name>Mg(2+)</name>
        <dbReference type="ChEBI" id="CHEBI:18420"/>
    </cofactor>
    <text evidence="11">Binds 1 Mg(2+) ion per subunit.</text>
</comment>
<organism evidence="14 15">
    <name type="scientific">Sellimonas intestinalis</name>
    <dbReference type="NCBI Taxonomy" id="1653434"/>
    <lineage>
        <taxon>Bacteria</taxon>
        <taxon>Bacillati</taxon>
        <taxon>Bacillota</taxon>
        <taxon>Clostridia</taxon>
        <taxon>Lachnospirales</taxon>
        <taxon>Lachnospiraceae</taxon>
        <taxon>Sellimonas</taxon>
    </lineage>
</organism>
<evidence type="ECO:0000256" key="1">
    <source>
        <dbReference type="ARBA" id="ARBA00004980"/>
    </source>
</evidence>
<evidence type="ECO:0000256" key="8">
    <source>
        <dbReference type="ARBA" id="ARBA00023052"/>
    </source>
</evidence>
<proteinExistence type="inferred from homology"/>
<keyword evidence="7 11" id="KW-0784">Thiamine biosynthesis</keyword>
<sequence>MVLERIQKENDIQKIAKEDLPVLAQEIREFLVEKISRTGGHLASNLGVVELTMAMHLCFHLPEDKIIWDVGHQSYTHKILTGRREGFDELRKYGGMSGFPKRKESQCDAFNTGHSSTSISAGLGYVEARDIRGEDYHVISVIGDGALTGGMAFEALNNASHLEKNFIVVLNDNQMSISQNVGGMSRYLDGIRTADAYTNLKKGLEKAIRKIPSGGDQILSHLRKTKSSIKQLFVPGMFFEDMGITYLGPVDGHNLKELIRAFREAKKVKGPVLLHVLTKKGKGYLPAEEEPSRFHGTEPFDIRSGKPLKKKEKDSYTDVFAKVMYDMGEKEPSLVAITAAMEDGTGLAPFHRKYRNRFFDVGIAEGHAVTFAAGLAAGGLKPVFAVYSSFLQRAFDQIIHDVALQNLPVVFAVDRGGLVGSDGETHQGIFDLSYLSMIPNMTVMAPKNKWELADMLRFAIGYTGGPVAIRYPRGTAYDGYKMFRQRVRYGQAEIIFDEEDIAIISVGHMFETAANVRERLKEAGLNASLVNARFVKPLDEECVASLAKEHILLVTIEENVKSGGFGERVLDYVSRMELACKVVTITLPDDYIEHGSVDMLRKEVMLDEESIYKKILTVYAGIQHQTVSDKGDQ</sequence>
<feature type="domain" description="Transketolase-like pyrimidine-binding" evidence="13">
    <location>
        <begin position="314"/>
        <end position="479"/>
    </location>
</feature>
<dbReference type="InterPro" id="IPR049557">
    <property type="entry name" value="Transketolase_CS"/>
</dbReference>
<comment type="caution">
    <text evidence="14">The sequence shown here is derived from an EMBL/GenBank/DDBJ whole genome shotgun (WGS) entry which is preliminary data.</text>
</comment>
<reference evidence="14 15" key="1">
    <citation type="submission" date="2018-08" db="EMBL/GenBank/DDBJ databases">
        <title>A genome reference for cultivated species of the human gut microbiota.</title>
        <authorList>
            <person name="Zou Y."/>
            <person name="Xue W."/>
            <person name="Luo G."/>
        </authorList>
    </citation>
    <scope>NUCLEOTIDE SEQUENCE [LARGE SCALE GENOMIC DNA]</scope>
    <source>
        <strain evidence="14 15">AF37-2AT</strain>
    </source>
</reference>
<evidence type="ECO:0000256" key="6">
    <source>
        <dbReference type="ARBA" id="ARBA00022842"/>
    </source>
</evidence>
<dbReference type="SMART" id="SM00861">
    <property type="entry name" value="Transket_pyr"/>
    <property type="match status" value="1"/>
</dbReference>
<dbReference type="Pfam" id="PF13292">
    <property type="entry name" value="DXP_synthase_N"/>
    <property type="match status" value="1"/>
</dbReference>
<comment type="subunit">
    <text evidence="3 11">Homodimer.</text>
</comment>
<keyword evidence="9 11" id="KW-0414">Isoprene biosynthesis</keyword>
<comment type="function">
    <text evidence="10 11">Catalyzes the acyloin condensation reaction between C atoms 2 and 3 of pyruvate and glyceraldehyde 3-phosphate to yield 1-deoxy-D-xylulose-5-phosphate (DXP).</text>
</comment>
<feature type="binding site" evidence="11">
    <location>
        <position position="284"/>
    </location>
    <ligand>
        <name>thiamine diphosphate</name>
        <dbReference type="ChEBI" id="CHEBI:58937"/>
    </ligand>
</feature>
<dbReference type="PANTHER" id="PTHR43322:SF5">
    <property type="entry name" value="1-DEOXY-D-XYLULOSE-5-PHOSPHATE SYNTHASE, CHLOROPLASTIC"/>
    <property type="match status" value="1"/>
</dbReference>
<dbReference type="FunFam" id="3.40.50.970:FF:000005">
    <property type="entry name" value="1-deoxy-D-xylulose-5-phosphate synthase"/>
    <property type="match status" value="1"/>
</dbReference>
<dbReference type="GO" id="GO:0008661">
    <property type="term" value="F:1-deoxy-D-xylulose-5-phosphate synthase activity"/>
    <property type="evidence" value="ECO:0007669"/>
    <property type="project" value="UniProtKB-UniRule"/>
</dbReference>
<dbReference type="InterPro" id="IPR005475">
    <property type="entry name" value="Transketolase-like_Pyr-bd"/>
</dbReference>
<dbReference type="RefSeq" id="WP_024732264.1">
    <property type="nucleotide sequence ID" value="NZ_BAABYU010000001.1"/>
</dbReference>
<comment type="similarity">
    <text evidence="2 11">Belongs to the transketolase family. DXPS subfamily.</text>
</comment>
<dbReference type="PANTHER" id="PTHR43322">
    <property type="entry name" value="1-D-DEOXYXYLULOSE 5-PHOSPHATE SYNTHASE-RELATED"/>
    <property type="match status" value="1"/>
</dbReference>
<dbReference type="GO" id="GO:0005829">
    <property type="term" value="C:cytosol"/>
    <property type="evidence" value="ECO:0007669"/>
    <property type="project" value="TreeGrafter"/>
</dbReference>
<dbReference type="Gene3D" id="3.40.50.970">
    <property type="match status" value="2"/>
</dbReference>
<evidence type="ECO:0000256" key="12">
    <source>
        <dbReference type="SAM" id="MobiDB-lite"/>
    </source>
</evidence>
<dbReference type="Pfam" id="PF02779">
    <property type="entry name" value="Transket_pyr"/>
    <property type="match status" value="1"/>
</dbReference>
<evidence type="ECO:0000313" key="15">
    <source>
        <dbReference type="Proteomes" id="UP000261080"/>
    </source>
</evidence>
<evidence type="ECO:0000256" key="11">
    <source>
        <dbReference type="HAMAP-Rule" id="MF_00315"/>
    </source>
</evidence>
<feature type="region of interest" description="Disordered" evidence="12">
    <location>
        <begin position="288"/>
        <end position="307"/>
    </location>
</feature>
<dbReference type="SUPFAM" id="SSF52922">
    <property type="entry name" value="TK C-terminal domain-like"/>
    <property type="match status" value="1"/>
</dbReference>
<dbReference type="GO" id="GO:0030976">
    <property type="term" value="F:thiamine pyrophosphate binding"/>
    <property type="evidence" value="ECO:0007669"/>
    <property type="project" value="UniProtKB-UniRule"/>
</dbReference>
<comment type="pathway">
    <text evidence="1 11">Metabolic intermediate biosynthesis; 1-deoxy-D-xylulose 5-phosphate biosynthesis; 1-deoxy-D-xylulose 5-phosphate from D-glyceraldehyde 3-phosphate and pyruvate: step 1/1.</text>
</comment>
<evidence type="ECO:0000256" key="4">
    <source>
        <dbReference type="ARBA" id="ARBA00022679"/>
    </source>
</evidence>
<feature type="binding site" evidence="11">
    <location>
        <begin position="113"/>
        <end position="115"/>
    </location>
    <ligand>
        <name>thiamine diphosphate</name>
        <dbReference type="ChEBI" id="CHEBI:58937"/>
    </ligand>
</feature>
<feature type="binding site" evidence="11">
    <location>
        <position position="173"/>
    </location>
    <ligand>
        <name>thiamine diphosphate</name>
        <dbReference type="ChEBI" id="CHEBI:58937"/>
    </ligand>
</feature>
<feature type="binding site" evidence="11">
    <location>
        <position position="144"/>
    </location>
    <ligand>
        <name>Mg(2+)</name>
        <dbReference type="ChEBI" id="CHEBI:18420"/>
    </ligand>
</feature>
<evidence type="ECO:0000313" key="14">
    <source>
        <dbReference type="EMBL" id="RGE87174.1"/>
    </source>
</evidence>
<dbReference type="UniPathway" id="UPA00064">
    <property type="reaction ID" value="UER00091"/>
</dbReference>
<dbReference type="NCBIfam" id="NF003933">
    <property type="entry name" value="PRK05444.2-2"/>
    <property type="match status" value="1"/>
</dbReference>
<dbReference type="EC" id="2.2.1.7" evidence="11"/>
<feature type="binding site" evidence="11">
    <location>
        <position position="173"/>
    </location>
    <ligand>
        <name>Mg(2+)</name>
        <dbReference type="ChEBI" id="CHEBI:18420"/>
    </ligand>
</feature>
<dbReference type="SUPFAM" id="SSF52518">
    <property type="entry name" value="Thiamin diphosphate-binding fold (THDP-binding)"/>
    <property type="match status" value="2"/>
</dbReference>
<protein>
    <recommendedName>
        <fullName evidence="11">1-deoxy-D-xylulose-5-phosphate synthase</fullName>
        <ecNumber evidence="11">2.2.1.7</ecNumber>
    </recommendedName>
    <alternativeName>
        <fullName evidence="11">1-deoxyxylulose-5-phosphate synthase</fullName>
        <shortName evidence="11">DXP synthase</shortName>
        <shortName evidence="11">DXPS</shortName>
    </alternativeName>
</protein>
<dbReference type="PROSITE" id="PS00801">
    <property type="entry name" value="TRANSKETOLASE_1"/>
    <property type="match status" value="1"/>
</dbReference>
<dbReference type="InterPro" id="IPR020826">
    <property type="entry name" value="Transketolase_BS"/>
</dbReference>
<dbReference type="OrthoDB" id="9803371at2"/>
<evidence type="ECO:0000256" key="10">
    <source>
        <dbReference type="ARBA" id="ARBA00055605"/>
    </source>
</evidence>
<evidence type="ECO:0000256" key="3">
    <source>
        <dbReference type="ARBA" id="ARBA00011738"/>
    </source>
</evidence>
<dbReference type="HAMAP" id="MF_00315">
    <property type="entry name" value="DXP_synth"/>
    <property type="match status" value="1"/>
</dbReference>
<dbReference type="AlphaFoldDB" id="A0A3E3K223"/>
<evidence type="ECO:0000256" key="2">
    <source>
        <dbReference type="ARBA" id="ARBA00011081"/>
    </source>
</evidence>
<keyword evidence="8 11" id="KW-0786">Thiamine pyrophosphate</keyword>
<gene>
    <name evidence="11 14" type="primary">dxs</name>
    <name evidence="14" type="ORF">DW016_09630</name>
</gene>
<dbReference type="InterPro" id="IPR005477">
    <property type="entry name" value="Dxylulose-5-P_synthase"/>
</dbReference>